<gene>
    <name evidence="4" type="primary">GIGYF2</name>
    <name evidence="4" type="synonym">gigyf2</name>
</gene>
<feature type="region of interest" description="Disordered" evidence="2">
    <location>
        <begin position="325"/>
        <end position="369"/>
    </location>
</feature>
<feature type="compositionally biased region" description="Basic and acidic residues" evidence="2">
    <location>
        <begin position="158"/>
        <end position="189"/>
    </location>
</feature>
<dbReference type="PANTHER" id="PTHR14445:SF38">
    <property type="entry name" value="GRB10-INTERACTING GYF PROTEIN 2"/>
    <property type="match status" value="1"/>
</dbReference>
<dbReference type="GO" id="GO:0005829">
    <property type="term" value="C:cytosol"/>
    <property type="evidence" value="ECO:0007669"/>
    <property type="project" value="TreeGrafter"/>
</dbReference>
<reference evidence="4" key="2">
    <citation type="submission" date="2025-08" db="UniProtKB">
        <authorList>
            <consortium name="Ensembl"/>
        </authorList>
    </citation>
    <scope>IDENTIFICATION</scope>
</reference>
<feature type="compositionally biased region" description="Basic and acidic residues" evidence="2">
    <location>
        <begin position="344"/>
        <end position="365"/>
    </location>
</feature>
<dbReference type="GO" id="GO:0031982">
    <property type="term" value="C:vesicle"/>
    <property type="evidence" value="ECO:0007669"/>
    <property type="project" value="TreeGrafter"/>
</dbReference>
<dbReference type="SUPFAM" id="SSF55277">
    <property type="entry name" value="GYF domain"/>
    <property type="match status" value="1"/>
</dbReference>
<dbReference type="Gene3D" id="3.30.1490.40">
    <property type="match status" value="1"/>
</dbReference>
<dbReference type="InterPro" id="IPR003169">
    <property type="entry name" value="GYF"/>
</dbReference>
<protein>
    <submittedName>
        <fullName evidence="4">GRB10 interacting GYF protein 2</fullName>
    </submittedName>
</protein>
<dbReference type="Proteomes" id="UP000472265">
    <property type="component" value="Chromosome 21"/>
</dbReference>
<feature type="region of interest" description="Disordered" evidence="2">
    <location>
        <begin position="117"/>
        <end position="300"/>
    </location>
</feature>
<evidence type="ECO:0000313" key="5">
    <source>
        <dbReference type="Proteomes" id="UP000472265"/>
    </source>
</evidence>
<evidence type="ECO:0000256" key="1">
    <source>
        <dbReference type="ARBA" id="ARBA00038015"/>
    </source>
</evidence>
<dbReference type="GeneTree" id="ENSGT00940000156108"/>
<proteinExistence type="inferred from homology"/>
<reference evidence="4" key="3">
    <citation type="submission" date="2025-09" db="UniProtKB">
        <authorList>
            <consortium name="Ensembl"/>
        </authorList>
    </citation>
    <scope>IDENTIFICATION</scope>
</reference>
<feature type="compositionally biased region" description="Basic and acidic residues" evidence="2">
    <location>
        <begin position="250"/>
        <end position="272"/>
    </location>
</feature>
<reference evidence="4" key="1">
    <citation type="submission" date="2021-04" db="EMBL/GenBank/DDBJ databases">
        <authorList>
            <consortium name="Wellcome Sanger Institute Data Sharing"/>
        </authorList>
    </citation>
    <scope>NUCLEOTIDE SEQUENCE [LARGE SCALE GENOMIC DNA]</scope>
</reference>
<evidence type="ECO:0000259" key="3">
    <source>
        <dbReference type="PROSITE" id="PS50829"/>
    </source>
</evidence>
<dbReference type="GO" id="GO:0043204">
    <property type="term" value="C:perikaryon"/>
    <property type="evidence" value="ECO:0007669"/>
    <property type="project" value="TreeGrafter"/>
</dbReference>
<feature type="region of interest" description="Disordered" evidence="2">
    <location>
        <begin position="653"/>
        <end position="673"/>
    </location>
</feature>
<dbReference type="CDD" id="cd00072">
    <property type="entry name" value="GYF"/>
    <property type="match status" value="1"/>
</dbReference>
<name>A0A671Z0E5_SPAAU</name>
<comment type="similarity">
    <text evidence="1">Belongs to the GIGYF family.</text>
</comment>
<dbReference type="GO" id="GO:1990635">
    <property type="term" value="C:proximal dendrite"/>
    <property type="evidence" value="ECO:0007669"/>
    <property type="project" value="TreeGrafter"/>
</dbReference>
<dbReference type="GO" id="GO:0048009">
    <property type="term" value="P:insulin-like growth factor receptor signaling pathway"/>
    <property type="evidence" value="ECO:0007669"/>
    <property type="project" value="TreeGrafter"/>
</dbReference>
<dbReference type="PANTHER" id="PTHR14445">
    <property type="entry name" value="GRB10 INTERACTING GYF PROTEIN"/>
    <property type="match status" value="1"/>
</dbReference>
<dbReference type="GO" id="GO:0016020">
    <property type="term" value="C:membrane"/>
    <property type="evidence" value="ECO:0007669"/>
    <property type="project" value="TreeGrafter"/>
</dbReference>
<organism evidence="4 5">
    <name type="scientific">Sparus aurata</name>
    <name type="common">Gilthead sea bream</name>
    <dbReference type="NCBI Taxonomy" id="8175"/>
    <lineage>
        <taxon>Eukaryota</taxon>
        <taxon>Metazoa</taxon>
        <taxon>Chordata</taxon>
        <taxon>Craniata</taxon>
        <taxon>Vertebrata</taxon>
        <taxon>Euteleostomi</taxon>
        <taxon>Actinopterygii</taxon>
        <taxon>Neopterygii</taxon>
        <taxon>Teleostei</taxon>
        <taxon>Neoteleostei</taxon>
        <taxon>Acanthomorphata</taxon>
        <taxon>Eupercaria</taxon>
        <taxon>Spariformes</taxon>
        <taxon>Sparidae</taxon>
        <taxon>Sparus</taxon>
    </lineage>
</organism>
<feature type="compositionally biased region" description="Acidic residues" evidence="2">
    <location>
        <begin position="334"/>
        <end position="343"/>
    </location>
</feature>
<dbReference type="InterPro" id="IPR051640">
    <property type="entry name" value="GRB10-interact_GYF"/>
</dbReference>
<sequence length="893" mass="101224">MAETQTLNFGPEWLRALSGGGGSGSGGGGSGCMVASPPLSPALPKYKLADYRYGREEMLALYVKDNKIPIDLHDKEFLPILQEEPLPPLALVSFTEEEQRNFSMSVNSAAVLRLTGRGGGPIAGAPRGRSTSRGRGRGRGDGGFYQRSFDDVEGFGRGGREMHRSQSWEERGDRRFEKPGRKEPVRGNYEDGGTGLPRKHEFTRAESENWRSSRDDQNGEDDEGGWRLAGSRRDGDRWCPPSPDGPRSAGWREHPDQRRRFPFDAREDERGYRRPRSGSGSLEDERDSLPEWCLEDADEEAGTFDSSGAFLSLKKASKEPILEEAELEFKPLEECEEGLEEEDSHSRETKEMETEAKREAERKEVSAPSPAIQLPQQKPMEIPVAMNNPLSFSTSMLAPIGRPTAVPHDTDEDEGLKHFEREAEKMVAYLQDGVVDDDRLTAKTSEKPKPAGLPLTHEAALKWFYKDPQGEIQGPFSNQEMAEWFQAGYFTMSLLVKRGCDEVFQPLGEIMKIWGRVPFTPGPAPPPLQGDGDQERLKRQQELTALNLYQLQQLQYQYLLSVIKYYLDFKGTWHLLISIYIYIFLCFCRASESLLPPVTRSLSVPDSGSVWEMQNSSSQASSWDSSSVWDLPIDSVAQAPTIEQMQQFEKSKSLDMERREAEMRAKREEEERKRLEEALRARQEEERKRLEEEELARKKQVELKAFELLFHCESLISDGGETDPVLSILGGGIKTAERARRGTANSVSGRVNKKVEEEEKLLKLFQGVSKSHQDTFMQWCEQTLHTLNTANNLDVPTFASFLKEVDSPYEVHDYVRAYLGDTPEAKDFAKQFLERRAKQNANQQKQAPQNQQQALKQQSVTKHLTHNSVCITIFNLHFDTNLDFFLLLNILFM</sequence>
<accession>A0A671Z0E5</accession>
<feature type="domain" description="GYF" evidence="3">
    <location>
        <begin position="460"/>
        <end position="508"/>
    </location>
</feature>
<dbReference type="Pfam" id="PF02213">
    <property type="entry name" value="GYF"/>
    <property type="match status" value="1"/>
</dbReference>
<dbReference type="InterPro" id="IPR035445">
    <property type="entry name" value="GYF-like_dom_sf"/>
</dbReference>
<evidence type="ECO:0000256" key="2">
    <source>
        <dbReference type="SAM" id="MobiDB-lite"/>
    </source>
</evidence>
<dbReference type="PROSITE" id="PS50829">
    <property type="entry name" value="GYF"/>
    <property type="match status" value="1"/>
</dbReference>
<dbReference type="Ensembl" id="ENSSAUT00010071652.1">
    <property type="protein sequence ID" value="ENSSAUP00010068473.1"/>
    <property type="gene ID" value="ENSSAUG00010027184.1"/>
</dbReference>
<dbReference type="AlphaFoldDB" id="A0A671Z0E5"/>
<keyword evidence="5" id="KW-1185">Reference proteome</keyword>
<feature type="compositionally biased region" description="Basic and acidic residues" evidence="2">
    <location>
        <begin position="198"/>
        <end position="217"/>
    </location>
</feature>
<dbReference type="SMART" id="SM00444">
    <property type="entry name" value="GYF"/>
    <property type="match status" value="1"/>
</dbReference>
<evidence type="ECO:0000313" key="4">
    <source>
        <dbReference type="Ensembl" id="ENSSAUP00010068473.1"/>
    </source>
</evidence>